<evidence type="ECO:0000313" key="3">
    <source>
        <dbReference type="Proteomes" id="UP000632195"/>
    </source>
</evidence>
<gene>
    <name evidence="2" type="ORF">GCM10007108_06680</name>
</gene>
<proteinExistence type="predicted"/>
<protein>
    <submittedName>
        <fullName evidence="2">Uncharacterized protein</fullName>
    </submittedName>
</protein>
<name>A0AA37BRJ3_9ARCH</name>
<evidence type="ECO:0000313" key="2">
    <source>
        <dbReference type="EMBL" id="GGM71227.1"/>
    </source>
</evidence>
<organism evidence="2 3">
    <name type="scientific">Thermogymnomonas acidicola</name>
    <dbReference type="NCBI Taxonomy" id="399579"/>
    <lineage>
        <taxon>Archaea</taxon>
        <taxon>Methanobacteriati</taxon>
        <taxon>Thermoplasmatota</taxon>
        <taxon>Thermoplasmata</taxon>
        <taxon>Thermoplasmatales</taxon>
        <taxon>Thermogymnomonas</taxon>
    </lineage>
</organism>
<keyword evidence="1" id="KW-1133">Transmembrane helix</keyword>
<reference evidence="2" key="1">
    <citation type="journal article" date="2014" name="Int. J. Syst. Evol. Microbiol.">
        <title>Complete genome sequence of Corynebacterium casei LMG S-19264T (=DSM 44701T), isolated from a smear-ripened cheese.</title>
        <authorList>
            <consortium name="US DOE Joint Genome Institute (JGI-PGF)"/>
            <person name="Walter F."/>
            <person name="Albersmeier A."/>
            <person name="Kalinowski J."/>
            <person name="Ruckert C."/>
        </authorList>
    </citation>
    <scope>NUCLEOTIDE SEQUENCE</scope>
    <source>
        <strain evidence="2">JCM 13583</strain>
    </source>
</reference>
<keyword evidence="3" id="KW-1185">Reference proteome</keyword>
<evidence type="ECO:0000256" key="1">
    <source>
        <dbReference type="SAM" id="Phobius"/>
    </source>
</evidence>
<reference evidence="2" key="2">
    <citation type="submission" date="2022-09" db="EMBL/GenBank/DDBJ databases">
        <authorList>
            <person name="Sun Q."/>
            <person name="Ohkuma M."/>
        </authorList>
    </citation>
    <scope>NUCLEOTIDE SEQUENCE</scope>
    <source>
        <strain evidence="2">JCM 13583</strain>
    </source>
</reference>
<dbReference type="EMBL" id="BMNY01000001">
    <property type="protein sequence ID" value="GGM71227.1"/>
    <property type="molecule type" value="Genomic_DNA"/>
</dbReference>
<dbReference type="Proteomes" id="UP000632195">
    <property type="component" value="Unassembled WGS sequence"/>
</dbReference>
<dbReference type="AlphaFoldDB" id="A0AA37BRJ3"/>
<keyword evidence="1" id="KW-0812">Transmembrane</keyword>
<accession>A0AA37BRJ3</accession>
<comment type="caution">
    <text evidence="2">The sequence shown here is derived from an EMBL/GenBank/DDBJ whole genome shotgun (WGS) entry which is preliminary data.</text>
</comment>
<keyword evidence="1" id="KW-0472">Membrane</keyword>
<feature type="transmembrane region" description="Helical" evidence="1">
    <location>
        <begin position="20"/>
        <end position="48"/>
    </location>
</feature>
<sequence length="63" mass="7139">MDFYQFFWGIFKYILPATLFVLSVVFFIPVLIIISVIWAMGSILITLLTMESDSGGRRGNTST</sequence>